<proteinExistence type="predicted"/>
<dbReference type="InterPro" id="IPR001810">
    <property type="entry name" value="F-box_dom"/>
</dbReference>
<gene>
    <name evidence="2" type="ORF">URODEC1_LOCUS31993</name>
</gene>
<dbReference type="PANTHER" id="PTHR34591:SF56">
    <property type="entry name" value="F-BOX DOMAIN-CONTAINING PROTEIN"/>
    <property type="match status" value="1"/>
</dbReference>
<feature type="domain" description="F-box" evidence="1">
    <location>
        <begin position="8"/>
        <end position="48"/>
    </location>
</feature>
<dbReference type="Pfam" id="PF00646">
    <property type="entry name" value="F-box"/>
    <property type="match status" value="1"/>
</dbReference>
<reference evidence="3" key="1">
    <citation type="submission" date="2024-06" db="EMBL/GenBank/DDBJ databases">
        <authorList>
            <person name="Ryan C."/>
        </authorList>
    </citation>
    <scope>NUCLEOTIDE SEQUENCE [LARGE SCALE GENOMIC DNA]</scope>
</reference>
<dbReference type="Proteomes" id="UP001497457">
    <property type="component" value="Chromosome 16b"/>
</dbReference>
<dbReference type="SMART" id="SM00256">
    <property type="entry name" value="FBOX"/>
    <property type="match status" value="1"/>
</dbReference>
<dbReference type="AlphaFoldDB" id="A0ABC8YF41"/>
<evidence type="ECO:0000313" key="2">
    <source>
        <dbReference type="EMBL" id="CAL4939563.1"/>
    </source>
</evidence>
<dbReference type="PANTHER" id="PTHR34591">
    <property type="entry name" value="OS03G0653100 PROTEIN-RELATED"/>
    <property type="match status" value="1"/>
</dbReference>
<dbReference type="SUPFAM" id="SSF81383">
    <property type="entry name" value="F-box domain"/>
    <property type="match status" value="1"/>
</dbReference>
<reference evidence="2 3" key="2">
    <citation type="submission" date="2024-10" db="EMBL/GenBank/DDBJ databases">
        <authorList>
            <person name="Ryan C."/>
        </authorList>
    </citation>
    <scope>NUCLEOTIDE SEQUENCE [LARGE SCALE GENOMIC DNA]</scope>
</reference>
<dbReference type="Gene3D" id="1.20.1280.50">
    <property type="match status" value="1"/>
</dbReference>
<accession>A0ABC8YF41</accession>
<dbReference type="InterPro" id="IPR036047">
    <property type="entry name" value="F-box-like_dom_sf"/>
</dbReference>
<evidence type="ECO:0000313" key="3">
    <source>
        <dbReference type="Proteomes" id="UP001497457"/>
    </source>
</evidence>
<name>A0ABC8YF41_9POAL</name>
<keyword evidence="3" id="KW-1185">Reference proteome</keyword>
<dbReference type="EMBL" id="OZ075126">
    <property type="protein sequence ID" value="CAL4939563.1"/>
    <property type="molecule type" value="Genomic_DNA"/>
</dbReference>
<organism evidence="2 3">
    <name type="scientific">Urochloa decumbens</name>
    <dbReference type="NCBI Taxonomy" id="240449"/>
    <lineage>
        <taxon>Eukaryota</taxon>
        <taxon>Viridiplantae</taxon>
        <taxon>Streptophyta</taxon>
        <taxon>Embryophyta</taxon>
        <taxon>Tracheophyta</taxon>
        <taxon>Spermatophyta</taxon>
        <taxon>Magnoliopsida</taxon>
        <taxon>Liliopsida</taxon>
        <taxon>Poales</taxon>
        <taxon>Poaceae</taxon>
        <taxon>PACMAD clade</taxon>
        <taxon>Panicoideae</taxon>
        <taxon>Panicodae</taxon>
        <taxon>Paniceae</taxon>
        <taxon>Melinidinae</taxon>
        <taxon>Urochloa</taxon>
    </lineage>
</organism>
<sequence length="458" mass="52078">MVTPARDLPDDMLAAVLRRLAPRGVAASRCVCRAWRDAIDARRLLRADLLPLSVGGIFMEYCALYSPEFLSRPSAAAAPVSAGLDFMPSVRRVLSHCGGLLLCERYERERYYVVANPATRQFARLPPPTPPPPQACFDKDAAACLVYDPTASPHYEVFLVPLLPEKREARFRLHTETRRSEWPPLSCTMRVFSSATRRWREASFLRGGEAAGTVAAMEPTCRWNILGRNAYWRGALYVHCVGDRFVTRISLSDAKYQIFNTPGDTIYLSSLGRSEKGLYCATSSEGFRELSIWHLNESSGGDQMEWVLKHHVNLTVFSRKLHALEDYHQQNRGPWILQDINYHKSPRNKADDYVAAEEAEFEWDSHNDNVLEAGDMAEANYTGYTSVVLGFHPYKEVIFLNASLRRGVAYHWNTSKFQDLGLWPKDYAEIAGAELEMSFIYTPCWLEEFHGNNFEDQK</sequence>
<protein>
    <recommendedName>
        <fullName evidence="1">F-box domain-containing protein</fullName>
    </recommendedName>
</protein>
<evidence type="ECO:0000259" key="1">
    <source>
        <dbReference type="SMART" id="SM00256"/>
    </source>
</evidence>